<dbReference type="OrthoDB" id="371245at2759"/>
<reference evidence="1" key="3">
    <citation type="submission" date="2010-09" db="EMBL/GenBank/DDBJ databases">
        <title>Annotation of Gaeumannomyces graminis var. tritici R3-111a-1.</title>
        <authorList>
            <consortium name="The Broad Institute Genome Sequencing Platform"/>
            <person name="Ma L.-J."/>
            <person name="Dead R."/>
            <person name="Young S.K."/>
            <person name="Zeng Q."/>
            <person name="Gargeya S."/>
            <person name="Fitzgerald M."/>
            <person name="Haas B."/>
            <person name="Abouelleil A."/>
            <person name="Alvarado L."/>
            <person name="Arachchi H.M."/>
            <person name="Berlin A."/>
            <person name="Brown A."/>
            <person name="Chapman S.B."/>
            <person name="Chen Z."/>
            <person name="Dunbar C."/>
            <person name="Freedman E."/>
            <person name="Gearin G."/>
            <person name="Gellesch M."/>
            <person name="Goldberg J."/>
            <person name="Griggs A."/>
            <person name="Gujja S."/>
            <person name="Heiman D."/>
            <person name="Howarth C."/>
            <person name="Larson L."/>
            <person name="Lui A."/>
            <person name="MacDonald P.J.P."/>
            <person name="Mehta T."/>
            <person name="Montmayeur A."/>
            <person name="Murphy C."/>
            <person name="Neiman D."/>
            <person name="Pearson M."/>
            <person name="Priest M."/>
            <person name="Roberts A."/>
            <person name="Saif S."/>
            <person name="Shea T."/>
            <person name="Shenoy N."/>
            <person name="Sisk P."/>
            <person name="Stolte C."/>
            <person name="Sykes S."/>
            <person name="Yandava C."/>
            <person name="Wortman J."/>
            <person name="Nusbaum C."/>
            <person name="Birren B."/>
        </authorList>
    </citation>
    <scope>NUCLEOTIDE SEQUENCE</scope>
    <source>
        <strain evidence="1">R3-111a-1</strain>
    </source>
</reference>
<dbReference type="AlphaFoldDB" id="J3PIK6"/>
<evidence type="ECO:0000313" key="2">
    <source>
        <dbReference type="EnsemblFungi" id="EJT69067"/>
    </source>
</evidence>
<reference evidence="2" key="4">
    <citation type="journal article" date="2015" name="G3 (Bethesda)">
        <title>Genome sequences of three phytopathogenic species of the Magnaporthaceae family of fungi.</title>
        <authorList>
            <person name="Okagaki L.H."/>
            <person name="Nunes C.C."/>
            <person name="Sailsbery J."/>
            <person name="Clay B."/>
            <person name="Brown D."/>
            <person name="John T."/>
            <person name="Oh Y."/>
            <person name="Young N."/>
            <person name="Fitzgerald M."/>
            <person name="Haas B.J."/>
            <person name="Zeng Q."/>
            <person name="Young S."/>
            <person name="Adiconis X."/>
            <person name="Fan L."/>
            <person name="Levin J.Z."/>
            <person name="Mitchell T.K."/>
            <person name="Okubara P.A."/>
            <person name="Farman M.L."/>
            <person name="Kohn L.M."/>
            <person name="Birren B."/>
            <person name="Ma L.-J."/>
            <person name="Dean R.A."/>
        </authorList>
    </citation>
    <scope>NUCLEOTIDE SEQUENCE</scope>
    <source>
        <strain evidence="2">R3-111a-1</strain>
    </source>
</reference>
<accession>J3PIK6</accession>
<reference evidence="3" key="1">
    <citation type="submission" date="2010-07" db="EMBL/GenBank/DDBJ databases">
        <title>The genome sequence of Gaeumannomyces graminis var. tritici strain R3-111a-1.</title>
        <authorList>
            <consortium name="The Broad Institute Genome Sequencing Platform"/>
            <person name="Ma L.-J."/>
            <person name="Dead R."/>
            <person name="Young S."/>
            <person name="Zeng Q."/>
            <person name="Koehrsen M."/>
            <person name="Alvarado L."/>
            <person name="Berlin A."/>
            <person name="Chapman S.B."/>
            <person name="Chen Z."/>
            <person name="Freedman E."/>
            <person name="Gellesch M."/>
            <person name="Goldberg J."/>
            <person name="Griggs A."/>
            <person name="Gujja S."/>
            <person name="Heilman E.R."/>
            <person name="Heiman D."/>
            <person name="Hepburn T."/>
            <person name="Howarth C."/>
            <person name="Jen D."/>
            <person name="Larson L."/>
            <person name="Mehta T."/>
            <person name="Neiman D."/>
            <person name="Pearson M."/>
            <person name="Roberts A."/>
            <person name="Saif S."/>
            <person name="Shea T."/>
            <person name="Shenoy N."/>
            <person name="Sisk P."/>
            <person name="Stolte C."/>
            <person name="Sykes S."/>
            <person name="Walk T."/>
            <person name="White J."/>
            <person name="Yandava C."/>
            <person name="Haas B."/>
            <person name="Nusbaum C."/>
            <person name="Birren B."/>
        </authorList>
    </citation>
    <scope>NUCLEOTIDE SEQUENCE [LARGE SCALE GENOMIC DNA]</scope>
    <source>
        <strain evidence="3">R3-111a-1</strain>
    </source>
</reference>
<sequence>MSEMVAKLDVSARPFRYSTEWSLNGVRTAGSVGRHGGSSENKYWQNGISARTVCDGAMPILCEKRLGVIGGGNLVAKEAMFLILYGSRGAV</sequence>
<reference evidence="2" key="5">
    <citation type="submission" date="2018-04" db="UniProtKB">
        <authorList>
            <consortium name="EnsemblFungi"/>
        </authorList>
    </citation>
    <scope>IDENTIFICATION</scope>
    <source>
        <strain evidence="2">R3-111a-1</strain>
    </source>
</reference>
<protein>
    <submittedName>
        <fullName evidence="1 2">Uncharacterized protein</fullName>
    </submittedName>
</protein>
<reference evidence="1" key="2">
    <citation type="submission" date="2010-07" db="EMBL/GenBank/DDBJ databases">
        <authorList>
            <consortium name="The Broad Institute Genome Sequencing Platform"/>
            <consortium name="Broad Institute Genome Sequencing Center for Infectious Disease"/>
            <person name="Ma L.-J."/>
            <person name="Dead R."/>
            <person name="Young S."/>
            <person name="Zeng Q."/>
            <person name="Koehrsen M."/>
            <person name="Alvarado L."/>
            <person name="Berlin A."/>
            <person name="Chapman S.B."/>
            <person name="Chen Z."/>
            <person name="Freedman E."/>
            <person name="Gellesch M."/>
            <person name="Goldberg J."/>
            <person name="Griggs A."/>
            <person name="Gujja S."/>
            <person name="Heilman E.R."/>
            <person name="Heiman D."/>
            <person name="Hepburn T."/>
            <person name="Howarth C."/>
            <person name="Jen D."/>
            <person name="Larson L."/>
            <person name="Mehta T."/>
            <person name="Neiman D."/>
            <person name="Pearson M."/>
            <person name="Roberts A."/>
            <person name="Saif S."/>
            <person name="Shea T."/>
            <person name="Shenoy N."/>
            <person name="Sisk P."/>
            <person name="Stolte C."/>
            <person name="Sykes S."/>
            <person name="Walk T."/>
            <person name="White J."/>
            <person name="Yandava C."/>
            <person name="Haas B."/>
            <person name="Nusbaum C."/>
            <person name="Birren B."/>
        </authorList>
    </citation>
    <scope>NUCLEOTIDE SEQUENCE</scope>
    <source>
        <strain evidence="1">R3-111a-1</strain>
    </source>
</reference>
<name>J3PIK6_GAET3</name>
<evidence type="ECO:0000313" key="3">
    <source>
        <dbReference type="Proteomes" id="UP000006039"/>
    </source>
</evidence>
<dbReference type="HOGENOM" id="CLU_2427142_0_0_1"/>
<dbReference type="Proteomes" id="UP000006039">
    <property type="component" value="Unassembled WGS sequence"/>
</dbReference>
<dbReference type="Gene3D" id="3.50.50.60">
    <property type="entry name" value="FAD/NAD(P)-binding domain"/>
    <property type="match status" value="1"/>
</dbReference>
<dbReference type="PRINTS" id="PR00469">
    <property type="entry name" value="PNDRDTASEII"/>
</dbReference>
<dbReference type="GeneID" id="20353793"/>
<dbReference type="InterPro" id="IPR036188">
    <property type="entry name" value="FAD/NAD-bd_sf"/>
</dbReference>
<dbReference type="VEuPathDB" id="FungiDB:GGTG_13335"/>
<organism evidence="1">
    <name type="scientific">Gaeumannomyces tritici (strain R3-111a-1)</name>
    <name type="common">Wheat and barley take-all root rot fungus</name>
    <name type="synonym">Gaeumannomyces graminis var. tritici</name>
    <dbReference type="NCBI Taxonomy" id="644352"/>
    <lineage>
        <taxon>Eukaryota</taxon>
        <taxon>Fungi</taxon>
        <taxon>Dikarya</taxon>
        <taxon>Ascomycota</taxon>
        <taxon>Pezizomycotina</taxon>
        <taxon>Sordariomycetes</taxon>
        <taxon>Sordariomycetidae</taxon>
        <taxon>Magnaporthales</taxon>
        <taxon>Magnaporthaceae</taxon>
        <taxon>Gaeumannomyces</taxon>
    </lineage>
</organism>
<dbReference type="RefSeq" id="XP_009229505.1">
    <property type="nucleotide sequence ID" value="XM_009231241.1"/>
</dbReference>
<evidence type="ECO:0000313" key="1">
    <source>
        <dbReference type="EMBL" id="EJT69067.1"/>
    </source>
</evidence>
<gene>
    <name evidence="2" type="primary">20353793</name>
    <name evidence="1" type="ORF">GGTG_13335</name>
</gene>
<keyword evidence="3" id="KW-1185">Reference proteome</keyword>
<proteinExistence type="predicted"/>
<dbReference type="eggNOG" id="KOG0404">
    <property type="taxonomic scope" value="Eukaryota"/>
</dbReference>
<dbReference type="EMBL" id="GL385406">
    <property type="protein sequence ID" value="EJT69067.1"/>
    <property type="molecule type" value="Genomic_DNA"/>
</dbReference>
<dbReference type="EnsemblFungi" id="EJT69067">
    <property type="protein sequence ID" value="EJT69067"/>
    <property type="gene ID" value="GGTG_13335"/>
</dbReference>
<dbReference type="STRING" id="644352.J3PIK6"/>